<protein>
    <submittedName>
        <fullName evidence="4">Oidioi.mRNA.OKI2018_I69.chr2.g5990.t1.cds</fullName>
    </submittedName>
</protein>
<evidence type="ECO:0000256" key="1">
    <source>
        <dbReference type="ARBA" id="ARBA00005462"/>
    </source>
</evidence>
<organism evidence="4 5">
    <name type="scientific">Oikopleura dioica</name>
    <name type="common">Tunicate</name>
    <dbReference type="NCBI Taxonomy" id="34765"/>
    <lineage>
        <taxon>Eukaryota</taxon>
        <taxon>Metazoa</taxon>
        <taxon>Chordata</taxon>
        <taxon>Tunicata</taxon>
        <taxon>Appendicularia</taxon>
        <taxon>Copelata</taxon>
        <taxon>Oikopleuridae</taxon>
        <taxon>Oikopleura</taxon>
    </lineage>
</organism>
<dbReference type="SUPFAM" id="SSF48371">
    <property type="entry name" value="ARM repeat"/>
    <property type="match status" value="2"/>
</dbReference>
<proteinExistence type="inferred from homology"/>
<dbReference type="EMBL" id="OU015567">
    <property type="protein sequence ID" value="CAG5111712.1"/>
    <property type="molecule type" value="Genomic_DNA"/>
</dbReference>
<evidence type="ECO:0000313" key="5">
    <source>
        <dbReference type="Proteomes" id="UP001158576"/>
    </source>
</evidence>
<dbReference type="Gene3D" id="1.25.10.10">
    <property type="entry name" value="Leucine-rich Repeat Variant"/>
    <property type="match status" value="1"/>
</dbReference>
<comment type="similarity">
    <text evidence="1">Belongs to the beta-catenin family.</text>
</comment>
<keyword evidence="5" id="KW-1185">Reference proteome</keyword>
<evidence type="ECO:0000256" key="2">
    <source>
        <dbReference type="PROSITE-ProRule" id="PRU00259"/>
    </source>
</evidence>
<evidence type="ECO:0000256" key="3">
    <source>
        <dbReference type="SAM" id="MobiDB-lite"/>
    </source>
</evidence>
<name>A0ABN7T6C6_OIKDI</name>
<dbReference type="SMART" id="SM00185">
    <property type="entry name" value="ARM"/>
    <property type="match status" value="7"/>
</dbReference>
<dbReference type="InterPro" id="IPR013284">
    <property type="entry name" value="Beta-catenin"/>
</dbReference>
<dbReference type="PROSITE" id="PS50176">
    <property type="entry name" value="ARM_REPEAT"/>
    <property type="match status" value="1"/>
</dbReference>
<evidence type="ECO:0000313" key="4">
    <source>
        <dbReference type="EMBL" id="CAG5111712.1"/>
    </source>
</evidence>
<dbReference type="InterPro" id="IPR000225">
    <property type="entry name" value="Armadillo"/>
</dbReference>
<feature type="region of interest" description="Disordered" evidence="3">
    <location>
        <begin position="633"/>
        <end position="664"/>
    </location>
</feature>
<reference evidence="4 5" key="1">
    <citation type="submission" date="2021-04" db="EMBL/GenBank/DDBJ databases">
        <authorList>
            <person name="Bliznina A."/>
        </authorList>
    </citation>
    <scope>NUCLEOTIDE SEQUENCE [LARGE SCALE GENOMIC DNA]</scope>
</reference>
<feature type="repeat" description="ARM" evidence="2">
    <location>
        <begin position="179"/>
        <end position="206"/>
    </location>
</feature>
<dbReference type="Pfam" id="PF00514">
    <property type="entry name" value="Arm"/>
    <property type="match status" value="1"/>
</dbReference>
<dbReference type="Proteomes" id="UP001158576">
    <property type="component" value="Chromosome 2"/>
</dbReference>
<feature type="compositionally biased region" description="Polar residues" evidence="3">
    <location>
        <begin position="655"/>
        <end position="664"/>
    </location>
</feature>
<gene>
    <name evidence="4" type="ORF">OKIOD_LOCUS14755</name>
</gene>
<dbReference type="InterPro" id="IPR011989">
    <property type="entry name" value="ARM-like"/>
</dbReference>
<dbReference type="PRINTS" id="PR01869">
    <property type="entry name" value="BCATNINFAMLY"/>
</dbReference>
<dbReference type="PANTHER" id="PTHR45976">
    <property type="entry name" value="ARMADILLO SEGMENT POLARITY PROTEIN"/>
    <property type="match status" value="1"/>
</dbReference>
<dbReference type="InterPro" id="IPR016024">
    <property type="entry name" value="ARM-type_fold"/>
</dbReference>
<accession>A0ABN7T6C6</accession>
<sequence length="664" mass="73858">MAWTQSTQIAREEPNYEKDLGVLNWESFFPTDEISGIGERVQQAVIGDENASAPKSNRRNRNVDKLTPAVRKLMDGVIHLLHFKDDALVTLSVLPQLIGLLNSSDPNQAHNGASSILSLAKKAAPKYALIDSKDLMPAFSHFLQDTNTKTHDETKKAVLGTMAILSEEPKGRMAMFKGHTIQALVRMLGHPKDTIVKYALSTLYNLISYNKDEVAGAIRLAGGVKRMSALISPKENRPFKDKVHAIVCASLEQLCMGDVGSKVIVSEMNCIGFIIDAVKSSTYEKLRYAASRTLCSLSAYSGLKREILSLDAVNSLITAFDDPKASEDIKESILWTIRNLSDRIDDDSKVIHRLISDCLLIISGDSNVVDSLRHIAGGILCNLTCNSEKNKAYVVENNGVRSLSACILEASDSLSTKEPAICTLRHLTSRNPCAEKARDQIADRHVIAELHSALKNFPELRPDEQDVTYKRAALRLVRNLSLNKRCRNKMYDLKVITQIYSLMTELSVAKGYEQFEIDDVIEASLSAIHVLCKDDKQRKLLMNNDPSGVVKTLVQFALAPSLNCKREALGALAELSQDSGYRSLIKSYEGHISELMAIDVESVSVYAGYVLYQIDEDQKRTLRRKATIEKKLEQMEQQEDHDELPKNFAQETEEQQITTGDSDV</sequence>